<dbReference type="RefSeq" id="WP_381606788.1">
    <property type="nucleotide sequence ID" value="NZ_JBHTEB010000001.1"/>
</dbReference>
<name>A0ABW2W590_9ACTN</name>
<evidence type="ECO:0000313" key="2">
    <source>
        <dbReference type="EMBL" id="MFD0314558.1"/>
    </source>
</evidence>
<organism evidence="2 3">
    <name type="scientific">Streptomyces flavalbus</name>
    <dbReference type="NCBI Taxonomy" id="2665155"/>
    <lineage>
        <taxon>Bacteria</taxon>
        <taxon>Bacillati</taxon>
        <taxon>Actinomycetota</taxon>
        <taxon>Actinomycetes</taxon>
        <taxon>Kitasatosporales</taxon>
        <taxon>Streptomycetaceae</taxon>
        <taxon>Streptomyces</taxon>
    </lineage>
</organism>
<reference evidence="3" key="1">
    <citation type="journal article" date="2019" name="Int. J. Syst. Evol. Microbiol.">
        <title>The Global Catalogue of Microorganisms (GCM) 10K type strain sequencing project: providing services to taxonomists for standard genome sequencing and annotation.</title>
        <authorList>
            <consortium name="The Broad Institute Genomics Platform"/>
            <consortium name="The Broad Institute Genome Sequencing Center for Infectious Disease"/>
            <person name="Wu L."/>
            <person name="Ma J."/>
        </authorList>
    </citation>
    <scope>NUCLEOTIDE SEQUENCE [LARGE SCALE GENOMIC DNA]</scope>
    <source>
        <strain evidence="3">CGMCC 4.7400</strain>
    </source>
</reference>
<feature type="chain" id="PRO_5045221518" evidence="1">
    <location>
        <begin position="27"/>
        <end position="67"/>
    </location>
</feature>
<keyword evidence="1" id="KW-0732">Signal</keyword>
<sequence>MRIRSVLAAAALTAALTATGAATASAGDDDGQRYPFNGGHACSPYHGEIEMETAEVEWGGARCDGHF</sequence>
<dbReference type="Proteomes" id="UP001597023">
    <property type="component" value="Unassembled WGS sequence"/>
</dbReference>
<feature type="signal peptide" evidence="1">
    <location>
        <begin position="1"/>
        <end position="26"/>
    </location>
</feature>
<evidence type="ECO:0000313" key="3">
    <source>
        <dbReference type="Proteomes" id="UP001597023"/>
    </source>
</evidence>
<proteinExistence type="predicted"/>
<comment type="caution">
    <text evidence="2">The sequence shown here is derived from an EMBL/GenBank/DDBJ whole genome shotgun (WGS) entry which is preliminary data.</text>
</comment>
<keyword evidence="3" id="KW-1185">Reference proteome</keyword>
<dbReference type="EMBL" id="JBHTEB010000001">
    <property type="protein sequence ID" value="MFD0314558.1"/>
    <property type="molecule type" value="Genomic_DNA"/>
</dbReference>
<protein>
    <submittedName>
        <fullName evidence="2">Uncharacterized protein</fullName>
    </submittedName>
</protein>
<accession>A0ABW2W590</accession>
<gene>
    <name evidence="2" type="ORF">ACFQZ6_09985</name>
</gene>
<evidence type="ECO:0000256" key="1">
    <source>
        <dbReference type="SAM" id="SignalP"/>
    </source>
</evidence>